<comment type="caution">
    <text evidence="1">The sequence shown here is derived from an EMBL/GenBank/DDBJ whole genome shotgun (WGS) entry which is preliminary data.</text>
</comment>
<evidence type="ECO:0000313" key="1">
    <source>
        <dbReference type="EMBL" id="ELY37800.1"/>
    </source>
</evidence>
<organism evidence="1 2">
    <name type="scientific">Natronorubrum tibetense GA33</name>
    <dbReference type="NCBI Taxonomy" id="1114856"/>
    <lineage>
        <taxon>Archaea</taxon>
        <taxon>Methanobacteriati</taxon>
        <taxon>Methanobacteriota</taxon>
        <taxon>Stenosarchaea group</taxon>
        <taxon>Halobacteria</taxon>
        <taxon>Halobacteriales</taxon>
        <taxon>Natrialbaceae</taxon>
        <taxon>Natronorubrum</taxon>
    </lineage>
</organism>
<keyword evidence="2" id="KW-1185">Reference proteome</keyword>
<protein>
    <submittedName>
        <fullName evidence="1">Uncharacterized protein</fullName>
    </submittedName>
</protein>
<dbReference type="Proteomes" id="UP000011599">
    <property type="component" value="Unassembled WGS sequence"/>
</dbReference>
<dbReference type="AlphaFoldDB" id="L9VKR7"/>
<gene>
    <name evidence="1" type="ORF">C496_19900</name>
</gene>
<sequence>MTIFAQDGNPVVSSFDSFEAAIKIAFGPIVFDSVLDAVSKYLVLFGAAAFLKVLCDARSNRFTRYFLRSFPSKEDKWELRIFFSDLLQDLEAVQFGHIVVADDAIKRDVTVPKSGKRVLRICFSMYGKVLAFALEKRSDKICKTLIVFDMEDINRF</sequence>
<name>L9VKR7_9EURY</name>
<evidence type="ECO:0000313" key="2">
    <source>
        <dbReference type="Proteomes" id="UP000011599"/>
    </source>
</evidence>
<accession>L9VKR7</accession>
<reference evidence="1 2" key="1">
    <citation type="journal article" date="2014" name="PLoS Genet.">
        <title>Phylogenetically driven sequencing of extremely halophilic archaea reveals strategies for static and dynamic osmo-response.</title>
        <authorList>
            <person name="Becker E.A."/>
            <person name="Seitzer P.M."/>
            <person name="Tritt A."/>
            <person name="Larsen D."/>
            <person name="Krusor M."/>
            <person name="Yao A.I."/>
            <person name="Wu D."/>
            <person name="Madern D."/>
            <person name="Eisen J.A."/>
            <person name="Darling A.E."/>
            <person name="Facciotti M.T."/>
        </authorList>
    </citation>
    <scope>NUCLEOTIDE SEQUENCE [LARGE SCALE GENOMIC DNA]</scope>
    <source>
        <strain evidence="1 2">GA33</strain>
    </source>
</reference>
<dbReference type="EMBL" id="AOHW01000045">
    <property type="protein sequence ID" value="ELY37800.1"/>
    <property type="molecule type" value="Genomic_DNA"/>
</dbReference>
<proteinExistence type="predicted"/>